<proteinExistence type="inferred from homology"/>
<reference evidence="9 10" key="1">
    <citation type="submission" date="2019-03" db="EMBL/GenBank/DDBJ databases">
        <title>Genomic Encyclopedia of Type Strains, Phase IV (KMG-IV): sequencing the most valuable type-strain genomes for metagenomic binning, comparative biology and taxonomic classification.</title>
        <authorList>
            <person name="Goeker M."/>
        </authorList>
    </citation>
    <scope>NUCLEOTIDE SEQUENCE [LARGE SCALE GENOMIC DNA]</scope>
    <source>
        <strain evidence="9 10">DSM 24629</strain>
    </source>
</reference>
<evidence type="ECO:0000256" key="7">
    <source>
        <dbReference type="ARBA" id="ARBA00023136"/>
    </source>
</evidence>
<dbReference type="Proteomes" id="UP000294902">
    <property type="component" value="Unassembled WGS sequence"/>
</dbReference>
<keyword evidence="10" id="KW-1185">Reference proteome</keyword>
<keyword evidence="3" id="KW-1003">Cell membrane</keyword>
<evidence type="ECO:0000313" key="9">
    <source>
        <dbReference type="EMBL" id="TCT14969.1"/>
    </source>
</evidence>
<gene>
    <name evidence="9" type="ORF">EDC18_104119</name>
</gene>
<evidence type="ECO:0000256" key="2">
    <source>
        <dbReference type="ARBA" id="ARBA00007776"/>
    </source>
</evidence>
<evidence type="ECO:0000256" key="8">
    <source>
        <dbReference type="SAM" id="Phobius"/>
    </source>
</evidence>
<evidence type="ECO:0000313" key="10">
    <source>
        <dbReference type="Proteomes" id="UP000294902"/>
    </source>
</evidence>
<comment type="similarity">
    <text evidence="2">Belongs to the MreD family.</text>
</comment>
<dbReference type="InterPro" id="IPR007227">
    <property type="entry name" value="Cell_shape_determining_MreD"/>
</dbReference>
<accession>A0A4R3MKP5</accession>
<dbReference type="AlphaFoldDB" id="A0A4R3MKP5"/>
<dbReference type="NCBIfam" id="TIGR03426">
    <property type="entry name" value="shape_MreD"/>
    <property type="match status" value="1"/>
</dbReference>
<evidence type="ECO:0000256" key="1">
    <source>
        <dbReference type="ARBA" id="ARBA00004651"/>
    </source>
</evidence>
<keyword evidence="6 8" id="KW-1133">Transmembrane helix</keyword>
<protein>
    <submittedName>
        <fullName evidence="9">Rod shape-determining protein MreD</fullName>
    </submittedName>
</protein>
<dbReference type="PIRSF" id="PIRSF037497">
    <property type="entry name" value="MreD_Clostridium/Treponema_prd"/>
    <property type="match status" value="1"/>
</dbReference>
<keyword evidence="7 8" id="KW-0472">Membrane</keyword>
<comment type="subcellular location">
    <subcellularLocation>
        <location evidence="1">Cell membrane</location>
        <topology evidence="1">Multi-pass membrane protein</topology>
    </subcellularLocation>
</comment>
<dbReference type="GO" id="GO:0008360">
    <property type="term" value="P:regulation of cell shape"/>
    <property type="evidence" value="ECO:0007669"/>
    <property type="project" value="UniProtKB-KW"/>
</dbReference>
<dbReference type="Pfam" id="PF04093">
    <property type="entry name" value="MreD"/>
    <property type="match status" value="1"/>
</dbReference>
<name>A0A4R3MKP5_9FIRM</name>
<feature type="transmembrane region" description="Helical" evidence="8">
    <location>
        <begin position="27"/>
        <end position="45"/>
    </location>
</feature>
<evidence type="ECO:0000256" key="6">
    <source>
        <dbReference type="ARBA" id="ARBA00022989"/>
    </source>
</evidence>
<evidence type="ECO:0000256" key="4">
    <source>
        <dbReference type="ARBA" id="ARBA00022692"/>
    </source>
</evidence>
<dbReference type="OrthoDB" id="9796616at2"/>
<dbReference type="InterPro" id="IPR017225">
    <property type="entry name" value="Cell_shape_determin_MreD_prd"/>
</dbReference>
<dbReference type="GO" id="GO:0005886">
    <property type="term" value="C:plasma membrane"/>
    <property type="evidence" value="ECO:0007669"/>
    <property type="project" value="UniProtKB-SubCell"/>
</dbReference>
<evidence type="ECO:0000256" key="3">
    <source>
        <dbReference type="ARBA" id="ARBA00022475"/>
    </source>
</evidence>
<keyword evidence="4 8" id="KW-0812">Transmembrane</keyword>
<dbReference type="EMBL" id="SMAL01000004">
    <property type="protein sequence ID" value="TCT14969.1"/>
    <property type="molecule type" value="Genomic_DNA"/>
</dbReference>
<keyword evidence="5" id="KW-0133">Cell shape</keyword>
<dbReference type="RefSeq" id="WP_132251846.1">
    <property type="nucleotide sequence ID" value="NZ_SMAL01000004.1"/>
</dbReference>
<comment type="caution">
    <text evidence="9">The sequence shown here is derived from an EMBL/GenBank/DDBJ whole genome shotgun (WGS) entry which is preliminary data.</text>
</comment>
<sequence length="167" mass="19323">MKRITVIGLIILINFLLQSTVFQMLNIGQVAPNLLIIVTVSFALIRGKIEGALIGFFCGLLFDIFFGRVIGAYALLYMYIGYFNGFVYQSFFRESLLIPTLMVLLSSFFYGFTIYSVSFLLRGRTDLVFYLYRIIIPEMVYTTFITLFLYRIILYINNKLEKVEKGV</sequence>
<feature type="transmembrane region" description="Helical" evidence="8">
    <location>
        <begin position="96"/>
        <end position="118"/>
    </location>
</feature>
<evidence type="ECO:0000256" key="5">
    <source>
        <dbReference type="ARBA" id="ARBA00022960"/>
    </source>
</evidence>
<feature type="transmembrane region" description="Helical" evidence="8">
    <location>
        <begin position="130"/>
        <end position="153"/>
    </location>
</feature>
<organism evidence="9 10">
    <name type="scientific">Natranaerovirga pectinivora</name>
    <dbReference type="NCBI Taxonomy" id="682400"/>
    <lineage>
        <taxon>Bacteria</taxon>
        <taxon>Bacillati</taxon>
        <taxon>Bacillota</taxon>
        <taxon>Clostridia</taxon>
        <taxon>Lachnospirales</taxon>
        <taxon>Natranaerovirgaceae</taxon>
        <taxon>Natranaerovirga</taxon>
    </lineage>
</organism>